<dbReference type="Ensembl" id="ENSENLT00000011397.1">
    <property type="protein sequence ID" value="ENSENLP00000010907.1"/>
    <property type="gene ID" value="ENSENLG00000004723.1"/>
</dbReference>
<comment type="function">
    <text evidence="30">Microtubule-associated protein involved in membrane protein-cytoskeleton interactions. It is thought to anchor the inhibitory glycine receptor (GLYR) to subsynaptic microtubules. Acts as a major instructive molecule at inhibitory synapses, where it also clusters GABA type A receptors.</text>
</comment>
<evidence type="ECO:0000256" key="20">
    <source>
        <dbReference type="ARBA" id="ARBA00023150"/>
    </source>
</evidence>
<comment type="pathway">
    <text evidence="5 33">Cofactor biosynthesis; molybdopterin biosynthesis.</text>
</comment>
<dbReference type="GO" id="GO:0005524">
    <property type="term" value="F:ATP binding"/>
    <property type="evidence" value="ECO:0007669"/>
    <property type="project" value="UniProtKB-UniRule"/>
</dbReference>
<evidence type="ECO:0000256" key="15">
    <source>
        <dbReference type="ARBA" id="ARBA00022741"/>
    </source>
</evidence>
<keyword evidence="15" id="KW-0547">Nucleotide-binding</keyword>
<dbReference type="SUPFAM" id="SSF63867">
    <property type="entry name" value="MoeA C-terminal domain-like"/>
    <property type="match status" value="1"/>
</dbReference>
<dbReference type="FunFam" id="2.170.190.11:FF:000001">
    <property type="entry name" value="Molybdopterin molybdenumtransferase"/>
    <property type="match status" value="1"/>
</dbReference>
<evidence type="ECO:0000256" key="31">
    <source>
        <dbReference type="ARBA" id="ARBA00060421"/>
    </source>
</evidence>
<keyword evidence="12 33" id="KW-0500">Molybdenum</keyword>
<dbReference type="InterPro" id="IPR005111">
    <property type="entry name" value="MoeA_C_domain_IV"/>
</dbReference>
<keyword evidence="20 33" id="KW-0501">Molybdenum cofactor biosynthesis</keyword>
<comment type="catalytic activity">
    <reaction evidence="27">
        <text>adenylyl-molybdopterin + molybdate = Mo-molybdopterin + AMP + H(+)</text>
        <dbReference type="Rhea" id="RHEA:35047"/>
        <dbReference type="ChEBI" id="CHEBI:15378"/>
        <dbReference type="ChEBI" id="CHEBI:36264"/>
        <dbReference type="ChEBI" id="CHEBI:62727"/>
        <dbReference type="ChEBI" id="CHEBI:71302"/>
        <dbReference type="ChEBI" id="CHEBI:456215"/>
        <dbReference type="EC" id="2.10.1.1"/>
    </reaction>
    <physiologicalReaction direction="left-to-right" evidence="27">
        <dbReference type="Rhea" id="RHEA:35048"/>
    </physiologicalReaction>
</comment>
<evidence type="ECO:0000256" key="12">
    <source>
        <dbReference type="ARBA" id="ARBA00022505"/>
    </source>
</evidence>
<dbReference type="Pfam" id="PF00994">
    <property type="entry name" value="MoCF_biosynth"/>
    <property type="match status" value="2"/>
</dbReference>
<evidence type="ECO:0000256" key="25">
    <source>
        <dbReference type="ARBA" id="ARBA00023288"/>
    </source>
</evidence>
<dbReference type="FunFam" id="3.40.980.10:FF:000001">
    <property type="entry name" value="Molybdopterin molybdenumtransferase"/>
    <property type="match status" value="1"/>
</dbReference>
<dbReference type="GO" id="GO:0099634">
    <property type="term" value="C:postsynaptic specialization membrane"/>
    <property type="evidence" value="ECO:0007669"/>
    <property type="project" value="GOC"/>
</dbReference>
<dbReference type="Pfam" id="PF03454">
    <property type="entry name" value="MoeA_C"/>
    <property type="match status" value="1"/>
</dbReference>
<reference evidence="36" key="3">
    <citation type="submission" date="2025-09" db="UniProtKB">
        <authorList>
            <consortium name="Ensembl"/>
        </authorList>
    </citation>
    <scope>IDENTIFICATION</scope>
</reference>
<dbReference type="Gene3D" id="3.40.980.10">
    <property type="entry name" value="MoaB/Mog-like domain"/>
    <property type="match status" value="2"/>
</dbReference>
<proteinExistence type="inferred from homology"/>
<dbReference type="Proteomes" id="UP000472264">
    <property type="component" value="Chromosome 22"/>
</dbReference>
<keyword evidence="37" id="KW-1185">Reference proteome</keyword>
<dbReference type="PROSITE" id="PS01079">
    <property type="entry name" value="MOCF_BIOSYNTHESIS_2"/>
    <property type="match status" value="1"/>
</dbReference>
<evidence type="ECO:0000256" key="24">
    <source>
        <dbReference type="ARBA" id="ARBA00023273"/>
    </source>
</evidence>
<evidence type="ECO:0000256" key="10">
    <source>
        <dbReference type="ARBA" id="ARBA00022475"/>
    </source>
</evidence>
<keyword evidence="10" id="KW-1003">Cell membrane</keyword>
<evidence type="ECO:0000313" key="37">
    <source>
        <dbReference type="Proteomes" id="UP000472264"/>
    </source>
</evidence>
<evidence type="ECO:0000256" key="33">
    <source>
        <dbReference type="RuleBase" id="RU365090"/>
    </source>
</evidence>
<feature type="compositionally biased region" description="Polar residues" evidence="34">
    <location>
        <begin position="300"/>
        <end position="322"/>
    </location>
</feature>
<comment type="similarity">
    <text evidence="7">In the C-terminal section; belongs to the MoeA family.</text>
</comment>
<evidence type="ECO:0000256" key="29">
    <source>
        <dbReference type="ARBA" id="ARBA00055539"/>
    </source>
</evidence>
<keyword evidence="21" id="KW-0206">Cytoskeleton</keyword>
<feature type="domain" description="MoaB/Mog" evidence="35">
    <location>
        <begin position="542"/>
        <end position="698"/>
    </location>
</feature>
<evidence type="ECO:0000313" key="36">
    <source>
        <dbReference type="Ensembl" id="ENSENLP00000010907.1"/>
    </source>
</evidence>
<dbReference type="Gene3D" id="3.90.105.10">
    <property type="entry name" value="Molybdopterin biosynthesis moea protein, domain 2"/>
    <property type="match status" value="1"/>
</dbReference>
<dbReference type="GO" id="GO:0061599">
    <property type="term" value="F:molybdopterin molybdotransferase activity"/>
    <property type="evidence" value="ECO:0007669"/>
    <property type="project" value="UniProtKB-UniRule"/>
</dbReference>
<evidence type="ECO:0000256" key="19">
    <source>
        <dbReference type="ARBA" id="ARBA00023136"/>
    </source>
</evidence>
<dbReference type="GO" id="GO:0061598">
    <property type="term" value="F:molybdopterin adenylyltransferase activity"/>
    <property type="evidence" value="ECO:0007669"/>
    <property type="project" value="UniProtKB-UniRule"/>
</dbReference>
<feature type="domain" description="MoaB/Mog" evidence="35">
    <location>
        <begin position="7"/>
        <end position="154"/>
    </location>
</feature>
<evidence type="ECO:0000256" key="14">
    <source>
        <dbReference type="ARBA" id="ARBA00022723"/>
    </source>
</evidence>
<keyword evidence="19" id="KW-0472">Membrane</keyword>
<dbReference type="EC" id="2.7.7.75" evidence="8"/>
<dbReference type="FunFam" id="3.90.105.10:FF:000004">
    <property type="entry name" value="Molybdopterin molybdenumtransferase"/>
    <property type="match status" value="1"/>
</dbReference>
<evidence type="ECO:0000259" key="35">
    <source>
        <dbReference type="SMART" id="SM00852"/>
    </source>
</evidence>
<protein>
    <recommendedName>
        <fullName evidence="32">Gephyrin</fullName>
        <ecNumber evidence="9">2.10.1.1</ecNumber>
        <ecNumber evidence="8">2.7.7.75</ecNumber>
    </recommendedName>
</protein>
<evidence type="ECO:0000256" key="32">
    <source>
        <dbReference type="ARBA" id="ARBA00073890"/>
    </source>
</evidence>
<keyword evidence="25" id="KW-0449">Lipoprotein</keyword>
<dbReference type="InterPro" id="IPR001453">
    <property type="entry name" value="MoaB/Mog_dom"/>
</dbReference>
<comment type="function">
    <text evidence="33">Catalyzes two steps in the biosynthesis of the molybdenum cofactor. In the first step, molybdopterin is adenylated. Subsequently, molybdate is inserted into adenylated molybdopterin and AMP is released.</text>
</comment>
<dbReference type="PANTHER" id="PTHR10192">
    <property type="entry name" value="MOLYBDOPTERIN BIOSYNTHESIS PROTEIN"/>
    <property type="match status" value="1"/>
</dbReference>
<dbReference type="GO" id="GO:0098970">
    <property type="term" value="P:postsynaptic neurotransmitter receptor diffusion trapping"/>
    <property type="evidence" value="ECO:0007669"/>
    <property type="project" value="TreeGrafter"/>
</dbReference>
<dbReference type="NCBIfam" id="TIGR00177">
    <property type="entry name" value="molyb_syn"/>
    <property type="match status" value="2"/>
</dbReference>
<dbReference type="InterPro" id="IPR008284">
    <property type="entry name" value="MoCF_biosynth_CS"/>
</dbReference>
<dbReference type="GO" id="GO:0072579">
    <property type="term" value="P:glycine receptor clustering"/>
    <property type="evidence" value="ECO:0007669"/>
    <property type="project" value="TreeGrafter"/>
</dbReference>
<evidence type="ECO:0000256" key="27">
    <source>
        <dbReference type="ARBA" id="ARBA00050229"/>
    </source>
</evidence>
<evidence type="ECO:0000256" key="8">
    <source>
        <dbReference type="ARBA" id="ARBA00012509"/>
    </source>
</evidence>
<reference evidence="36" key="2">
    <citation type="submission" date="2025-08" db="UniProtKB">
        <authorList>
            <consortium name="Ensembl"/>
        </authorList>
    </citation>
    <scope>IDENTIFICATION</scope>
</reference>
<comment type="cofactor">
    <cofactor evidence="1 33">
        <name>Mg(2+)</name>
        <dbReference type="ChEBI" id="CHEBI:18420"/>
    </cofactor>
</comment>
<feature type="compositionally biased region" description="Low complexity" evidence="34">
    <location>
        <begin position="289"/>
        <end position="299"/>
    </location>
</feature>
<dbReference type="GO" id="GO:0097112">
    <property type="term" value="P:gamma-aminobutyric acid receptor clustering"/>
    <property type="evidence" value="ECO:0007669"/>
    <property type="project" value="TreeGrafter"/>
</dbReference>
<dbReference type="InterPro" id="IPR036135">
    <property type="entry name" value="MoeA_linker/N_sf"/>
</dbReference>
<keyword evidence="17 33" id="KW-0460">Magnesium</keyword>
<sequence>ANTMGILLNLISDSCFKNLAEDRSGVNLKDLVHDPSLLGGVIAAYKVVPDEINEIKETLLEWCDEQELNLILTTGGTGFAPRDVTPEATREVIEREAPGMALAMLMGSLNVTPLGMLSRPVCGIRGKTLIINLPGSKKGSQECFQFILPALPHAIDLLREAMVRVKSTHAALEQLPSPAPLLANTHTSIHSNTHTMERGTQCEEEEDEEDDRRRGQHVHNHHSQHGSSHITAAAIAAKTSHAVVMAKGGPYLPGSSPTPPTHYTCSCTHDQQIPDSIISRGIQVLPRDSASLSSTPSESPRATQATSRLSTASCPTPKVQSRCGSNENILRASHSAVDISKVARRHRMSPFPLTSMDKAFITVLEMTPILGIEVINYRDGLGRVLAQDIYAKDNLPPFPASVKDGYAVRAADGPGDRFIMGESQAGQQRFSNLCLCVQPTLTVMPGQVMRVTTGAPIPCGADAVVQVEDTELLRESEDGTEELEVRIMVQARPGQDIRPIGHDIRRGECVLAKGTHMGPSEIGLLATVGVTEVSVHKFPVVAVMSTGNELLNPEDDLHPGKIRDSNRSTLLATIQEHGYPTINLGIVGDNPDDLLSALHEGISRADVIITSGGVSMGEKDYLKQVLDIDLHAQIHFGRVFMKPGLPTTFATVDIDGARKLIFALPGTKYELCVLCCCKGNPVSAVVTCNLFVIPALRKMQGILDPRPTIIKARLSCDVKLDPRPEYHRCILTWHHQEPLPWAQSTGNQVSSRLMSMRSANGLLMLPPKTEQYVELHKGEVVDVMVIGRL</sequence>
<dbReference type="PANTHER" id="PTHR10192:SF29">
    <property type="entry name" value="GEPHYRIN ISOFORM X1"/>
    <property type="match status" value="1"/>
</dbReference>
<dbReference type="InterPro" id="IPR036425">
    <property type="entry name" value="MoaB/Mog-like_dom_sf"/>
</dbReference>
<evidence type="ECO:0000256" key="18">
    <source>
        <dbReference type="ARBA" id="ARBA00023018"/>
    </source>
</evidence>
<dbReference type="GO" id="GO:0014069">
    <property type="term" value="C:postsynaptic density"/>
    <property type="evidence" value="ECO:0007669"/>
    <property type="project" value="UniProtKB-SubCell"/>
</dbReference>
<keyword evidence="24" id="KW-0966">Cell projection</keyword>
<evidence type="ECO:0000256" key="2">
    <source>
        <dbReference type="ARBA" id="ARBA00004245"/>
    </source>
</evidence>
<dbReference type="InterPro" id="IPR038987">
    <property type="entry name" value="MoeA-like"/>
</dbReference>
<comment type="similarity">
    <text evidence="33">Belongs to the MoeA family.</text>
</comment>
<evidence type="ECO:0000256" key="7">
    <source>
        <dbReference type="ARBA" id="ARBA00008339"/>
    </source>
</evidence>
<dbReference type="GO" id="GO:0046872">
    <property type="term" value="F:metal ion binding"/>
    <property type="evidence" value="ECO:0007669"/>
    <property type="project" value="UniProtKB-UniRule"/>
</dbReference>
<keyword evidence="16" id="KW-0067">ATP-binding</keyword>
<comment type="catalytic activity">
    <reaction evidence="28">
        <text>molybdopterin + ATP + H(+) = adenylyl-molybdopterin + diphosphate</text>
        <dbReference type="Rhea" id="RHEA:31331"/>
        <dbReference type="ChEBI" id="CHEBI:15378"/>
        <dbReference type="ChEBI" id="CHEBI:30616"/>
        <dbReference type="ChEBI" id="CHEBI:33019"/>
        <dbReference type="ChEBI" id="CHEBI:58698"/>
        <dbReference type="ChEBI" id="CHEBI:62727"/>
        <dbReference type="EC" id="2.7.7.75"/>
    </reaction>
    <physiologicalReaction direction="left-to-right" evidence="28">
        <dbReference type="Rhea" id="RHEA:31332"/>
    </physiologicalReaction>
</comment>
<keyword evidence="22" id="KW-0628">Postsynaptic cell membrane</keyword>
<dbReference type="PROSITE" id="PS01078">
    <property type="entry name" value="MOCF_BIOSYNTHESIS_1"/>
    <property type="match status" value="1"/>
</dbReference>
<evidence type="ECO:0000256" key="34">
    <source>
        <dbReference type="SAM" id="MobiDB-lite"/>
    </source>
</evidence>
<dbReference type="CDD" id="cd00886">
    <property type="entry name" value="MogA_MoaB"/>
    <property type="match status" value="1"/>
</dbReference>
<evidence type="ECO:0000256" key="4">
    <source>
        <dbReference type="ARBA" id="ARBA00004514"/>
    </source>
</evidence>
<dbReference type="InterPro" id="IPR005110">
    <property type="entry name" value="MoeA_linker/N"/>
</dbReference>
<feature type="region of interest" description="Disordered" evidence="34">
    <location>
        <begin position="190"/>
        <end position="229"/>
    </location>
</feature>
<keyword evidence="23" id="KW-0511">Multifunctional enzyme</keyword>
<gene>
    <name evidence="36" type="primary">gphna</name>
</gene>
<dbReference type="EC" id="2.10.1.1" evidence="9"/>
<accession>A0A665TT09</accession>
<evidence type="ECO:0000256" key="30">
    <source>
        <dbReference type="ARBA" id="ARBA00059974"/>
    </source>
</evidence>
<evidence type="ECO:0000256" key="21">
    <source>
        <dbReference type="ARBA" id="ARBA00023212"/>
    </source>
</evidence>
<evidence type="ECO:0000256" key="23">
    <source>
        <dbReference type="ARBA" id="ARBA00023268"/>
    </source>
</evidence>
<name>A0A665TT09_ECHNA</name>
<evidence type="ECO:0000256" key="17">
    <source>
        <dbReference type="ARBA" id="ARBA00022842"/>
    </source>
</evidence>
<dbReference type="Pfam" id="PF03453">
    <property type="entry name" value="MoeA_N"/>
    <property type="match status" value="1"/>
</dbReference>
<dbReference type="Gene3D" id="2.170.190.11">
    <property type="entry name" value="Molybdopterin biosynthesis moea protein, domain 3"/>
    <property type="match status" value="1"/>
</dbReference>
<organism evidence="36 37">
    <name type="scientific">Echeneis naucrates</name>
    <name type="common">Live sharksucker</name>
    <dbReference type="NCBI Taxonomy" id="173247"/>
    <lineage>
        <taxon>Eukaryota</taxon>
        <taxon>Metazoa</taxon>
        <taxon>Chordata</taxon>
        <taxon>Craniata</taxon>
        <taxon>Vertebrata</taxon>
        <taxon>Euteleostomi</taxon>
        <taxon>Actinopterygii</taxon>
        <taxon>Neopterygii</taxon>
        <taxon>Teleostei</taxon>
        <taxon>Neoteleostei</taxon>
        <taxon>Acanthomorphata</taxon>
        <taxon>Carangaria</taxon>
        <taxon>Carangiformes</taxon>
        <taxon>Echeneidae</taxon>
        <taxon>Echeneis</taxon>
    </lineage>
</organism>
<dbReference type="SUPFAM" id="SSF63882">
    <property type="entry name" value="MoeA N-terminal region -like"/>
    <property type="match status" value="1"/>
</dbReference>
<evidence type="ECO:0000256" key="3">
    <source>
        <dbReference type="ARBA" id="ARBA00004279"/>
    </source>
</evidence>
<feature type="region of interest" description="Disordered" evidence="34">
    <location>
        <begin position="288"/>
        <end position="322"/>
    </location>
</feature>
<dbReference type="UniPathway" id="UPA00344"/>
<dbReference type="NCBIfam" id="NF045515">
    <property type="entry name" value="Glp_gephyrin"/>
    <property type="match status" value="1"/>
</dbReference>
<evidence type="ECO:0000256" key="26">
    <source>
        <dbReference type="ARBA" id="ARBA00034105"/>
    </source>
</evidence>
<evidence type="ECO:0000256" key="28">
    <source>
        <dbReference type="ARBA" id="ARBA00051501"/>
    </source>
</evidence>
<dbReference type="InterPro" id="IPR036688">
    <property type="entry name" value="MoeA_C_domain_IV_sf"/>
</dbReference>
<evidence type="ECO:0000256" key="11">
    <source>
        <dbReference type="ARBA" id="ARBA00022490"/>
    </source>
</evidence>
<feature type="compositionally biased region" description="Basic residues" evidence="34">
    <location>
        <begin position="214"/>
        <end position="224"/>
    </location>
</feature>
<dbReference type="Gene3D" id="2.40.340.10">
    <property type="entry name" value="MoeA, C-terminal, domain IV"/>
    <property type="match status" value="1"/>
</dbReference>
<dbReference type="GO" id="GO:0030425">
    <property type="term" value="C:dendrite"/>
    <property type="evidence" value="ECO:0007669"/>
    <property type="project" value="UniProtKB-SubCell"/>
</dbReference>
<dbReference type="GO" id="GO:0006777">
    <property type="term" value="P:Mo-molybdopterin cofactor biosynthetic process"/>
    <property type="evidence" value="ECO:0007669"/>
    <property type="project" value="UniProtKB-UniRule"/>
</dbReference>
<comment type="subcellular location">
    <subcellularLocation>
        <location evidence="3">Cell projection</location>
        <location evidence="3">Dendrite</location>
    </subcellularLocation>
    <subcellularLocation>
        <location evidence="2">Cytoplasm</location>
        <location evidence="2">Cytoskeleton</location>
    </subcellularLocation>
    <subcellularLocation>
        <location evidence="4">Cytoplasm</location>
        <location evidence="4">Cytosol</location>
    </subcellularLocation>
    <subcellularLocation>
        <location evidence="31">Postsynaptic cell membrane</location>
        <topology evidence="31">Lipid-anchor</topology>
        <orientation evidence="31">Cytoplasmic side</orientation>
    </subcellularLocation>
    <subcellularLocation>
        <location evidence="26">Postsynaptic density</location>
    </subcellularLocation>
</comment>
<dbReference type="FunFam" id="2.40.340.10:FF:000001">
    <property type="entry name" value="Molybdopterin molybdenumtransferase"/>
    <property type="match status" value="1"/>
</dbReference>
<dbReference type="FunFam" id="3.40.980.10:FF:000002">
    <property type="entry name" value="Molybdopterin molybdenumtransferase"/>
    <property type="match status" value="1"/>
</dbReference>
<dbReference type="GO" id="GO:0005856">
    <property type="term" value="C:cytoskeleton"/>
    <property type="evidence" value="ECO:0007669"/>
    <property type="project" value="UniProtKB-SubCell"/>
</dbReference>
<keyword evidence="18" id="KW-0770">Synapse</keyword>
<dbReference type="GO" id="GO:0005829">
    <property type="term" value="C:cytosol"/>
    <property type="evidence" value="ECO:0007669"/>
    <property type="project" value="UniProtKB-SubCell"/>
</dbReference>
<keyword evidence="13 33" id="KW-0808">Transferase</keyword>
<evidence type="ECO:0000256" key="9">
    <source>
        <dbReference type="ARBA" id="ARBA00013269"/>
    </source>
</evidence>
<dbReference type="AlphaFoldDB" id="A0A665TT09"/>
<comment type="function">
    <text evidence="29">Also has a catalytic activity and catalyzes two steps in the biosynthesis of the molybdenum cofactor. In the first step, molybdopterin is adenylated. Subsequently, molybdate is inserted into adenylated molybdopterin and AMP is released.</text>
</comment>
<comment type="similarity">
    <text evidence="6">In the N-terminal section; belongs to the MoaB/Mog family.</text>
</comment>
<evidence type="ECO:0000256" key="6">
    <source>
        <dbReference type="ARBA" id="ARBA00007589"/>
    </source>
</evidence>
<keyword evidence="14 33" id="KW-0479">Metal-binding</keyword>
<evidence type="ECO:0000256" key="1">
    <source>
        <dbReference type="ARBA" id="ARBA00001946"/>
    </source>
</evidence>
<evidence type="ECO:0000256" key="13">
    <source>
        <dbReference type="ARBA" id="ARBA00022679"/>
    </source>
</evidence>
<keyword evidence="11" id="KW-0963">Cytoplasm</keyword>
<evidence type="ECO:0000256" key="22">
    <source>
        <dbReference type="ARBA" id="ARBA00023257"/>
    </source>
</evidence>
<evidence type="ECO:0000256" key="5">
    <source>
        <dbReference type="ARBA" id="ARBA00005046"/>
    </source>
</evidence>
<dbReference type="SMART" id="SM00852">
    <property type="entry name" value="MoCF_biosynth"/>
    <property type="match status" value="2"/>
</dbReference>
<reference evidence="36" key="1">
    <citation type="submission" date="2021-04" db="EMBL/GenBank/DDBJ databases">
        <authorList>
            <consortium name="Wellcome Sanger Institute Data Sharing"/>
        </authorList>
    </citation>
    <scope>NUCLEOTIDE SEQUENCE [LARGE SCALE GENOMIC DNA]</scope>
</reference>
<dbReference type="CDD" id="cd00887">
    <property type="entry name" value="MoeA"/>
    <property type="match status" value="1"/>
</dbReference>
<evidence type="ECO:0000256" key="16">
    <source>
        <dbReference type="ARBA" id="ARBA00022840"/>
    </source>
</evidence>
<dbReference type="GO" id="GO:0007529">
    <property type="term" value="P:establishment of synaptic specificity at neuromuscular junction"/>
    <property type="evidence" value="ECO:0007669"/>
    <property type="project" value="TreeGrafter"/>
</dbReference>
<dbReference type="SUPFAM" id="SSF53218">
    <property type="entry name" value="Molybdenum cofactor biosynthesis proteins"/>
    <property type="match status" value="2"/>
</dbReference>